<reference evidence="1 2" key="1">
    <citation type="submission" date="2018-11" db="EMBL/GenBank/DDBJ databases">
        <title>Genome sequences of Brenneria nigrifluens and Brenneria rubrifaciens.</title>
        <authorList>
            <person name="Poret-Peterson A.T."/>
            <person name="McClean A.E."/>
            <person name="Kluepfel D.A."/>
        </authorList>
    </citation>
    <scope>NUCLEOTIDE SEQUENCE [LARGE SCALE GENOMIC DNA]</scope>
    <source>
        <strain evidence="1 2">6D370</strain>
    </source>
</reference>
<dbReference type="Proteomes" id="UP000299580">
    <property type="component" value="Chromosome"/>
</dbReference>
<dbReference type="Gene3D" id="3.40.50.1860">
    <property type="match status" value="1"/>
</dbReference>
<proteinExistence type="predicted"/>
<dbReference type="KEGG" id="brb:EH207_10150"/>
<keyword evidence="2" id="KW-1185">Reference proteome</keyword>
<dbReference type="GO" id="GO:0047661">
    <property type="term" value="F:amino-acid racemase activity"/>
    <property type="evidence" value="ECO:0007669"/>
    <property type="project" value="InterPro"/>
</dbReference>
<dbReference type="InterPro" id="IPR001920">
    <property type="entry name" value="Asp/Glu_race"/>
</dbReference>
<name>A0A4V1F9V2_9GAMM</name>
<evidence type="ECO:0000313" key="1">
    <source>
        <dbReference type="EMBL" id="QCR08863.1"/>
    </source>
</evidence>
<dbReference type="EMBL" id="CP034035">
    <property type="protein sequence ID" value="QCR08863.1"/>
    <property type="molecule type" value="Genomic_DNA"/>
</dbReference>
<gene>
    <name evidence="1" type="ORF">EH207_10150</name>
</gene>
<dbReference type="InterPro" id="IPR015942">
    <property type="entry name" value="Asp/Glu/hydantoin_racemase"/>
</dbReference>
<organism evidence="1 2">
    <name type="scientific">Brenneria rubrifaciens</name>
    <dbReference type="NCBI Taxonomy" id="55213"/>
    <lineage>
        <taxon>Bacteria</taxon>
        <taxon>Pseudomonadati</taxon>
        <taxon>Pseudomonadota</taxon>
        <taxon>Gammaproteobacteria</taxon>
        <taxon>Enterobacterales</taxon>
        <taxon>Pectobacteriaceae</taxon>
        <taxon>Brenneria</taxon>
    </lineage>
</organism>
<dbReference type="AlphaFoldDB" id="A0A4V1F9V2"/>
<sequence length="215" mass="22729">MTLGIIRVLTTQDTLLLEEHGRLLAEEYGLQTVSRCIPDQPHGIFDASSEAQALPKIIALGQAYEREGCQAIFLSCAADPGLDELRRAISLPVISAGSACARLAANLKLPVAVIGIGDQAPAPFRRLLGEDVLYARPEGVTQTTHLLTPEGRASALACAKTLYEQGAVVIAFSCTGLSTIGLAEQIRKTIGCVAIDAVSTSGMFIVEWLGKRTVA</sequence>
<dbReference type="RefSeq" id="WP_137713897.1">
    <property type="nucleotide sequence ID" value="NZ_CP034035.1"/>
</dbReference>
<dbReference type="OrthoDB" id="9791723at2"/>
<accession>A0A4V1F9V2</accession>
<dbReference type="Pfam" id="PF01177">
    <property type="entry name" value="Asp_Glu_race"/>
    <property type="match status" value="1"/>
</dbReference>
<protein>
    <submittedName>
        <fullName evidence="1">Hydantoin racemase</fullName>
    </submittedName>
</protein>
<evidence type="ECO:0000313" key="2">
    <source>
        <dbReference type="Proteomes" id="UP000299580"/>
    </source>
</evidence>